<dbReference type="STRING" id="1802555.A2755_00360"/>
<evidence type="ECO:0000313" key="2">
    <source>
        <dbReference type="EMBL" id="OGM92535.1"/>
    </source>
</evidence>
<dbReference type="Proteomes" id="UP000177029">
    <property type="component" value="Unassembled WGS sequence"/>
</dbReference>
<accession>A0A1F8DXM6</accession>
<evidence type="ECO:0008006" key="4">
    <source>
        <dbReference type="Google" id="ProtNLM"/>
    </source>
</evidence>
<keyword evidence="1" id="KW-0812">Transmembrane</keyword>
<sequence length="158" mass="17669">MNIFFYISIGIIVLCIVALLYGHYLFNAKNWNDSDTARIRIGSLTVQAEVAASAEKKNKGLSGRTELAEDVGMLFIFTKPYRYPFWMKGMLIPLDFIWINDGRVVDVHTNIPYPADGEFPTTIMPAEAVDMVLEVQAGIVERYGITTGDTVSIARNDN</sequence>
<protein>
    <recommendedName>
        <fullName evidence="4">DUF192 domain-containing protein</fullName>
    </recommendedName>
</protein>
<dbReference type="Gene3D" id="2.60.120.1140">
    <property type="entry name" value="Protein of unknown function DUF192"/>
    <property type="match status" value="1"/>
</dbReference>
<organism evidence="2 3">
    <name type="scientific">Candidatus Wolfebacteria bacterium RIFCSPHIGHO2_01_FULL_48_22</name>
    <dbReference type="NCBI Taxonomy" id="1802555"/>
    <lineage>
        <taxon>Bacteria</taxon>
        <taxon>Candidatus Wolfeibacteriota</taxon>
    </lineage>
</organism>
<gene>
    <name evidence="2" type="ORF">A2755_00360</name>
</gene>
<dbReference type="AlphaFoldDB" id="A0A1F8DXM6"/>
<dbReference type="PANTHER" id="PTHR37953:SF1">
    <property type="entry name" value="UPF0127 PROTEIN MJ1496"/>
    <property type="match status" value="1"/>
</dbReference>
<dbReference type="InterPro" id="IPR003795">
    <property type="entry name" value="DUF192"/>
</dbReference>
<comment type="caution">
    <text evidence="2">The sequence shown here is derived from an EMBL/GenBank/DDBJ whole genome shotgun (WGS) entry which is preliminary data.</text>
</comment>
<keyword evidence="1" id="KW-1133">Transmembrane helix</keyword>
<dbReference type="InterPro" id="IPR038695">
    <property type="entry name" value="Saro_0823-like_sf"/>
</dbReference>
<reference evidence="2 3" key="1">
    <citation type="journal article" date="2016" name="Nat. Commun.">
        <title>Thousands of microbial genomes shed light on interconnected biogeochemical processes in an aquifer system.</title>
        <authorList>
            <person name="Anantharaman K."/>
            <person name="Brown C.T."/>
            <person name="Hug L.A."/>
            <person name="Sharon I."/>
            <person name="Castelle C.J."/>
            <person name="Probst A.J."/>
            <person name="Thomas B.C."/>
            <person name="Singh A."/>
            <person name="Wilkins M.J."/>
            <person name="Karaoz U."/>
            <person name="Brodie E.L."/>
            <person name="Williams K.H."/>
            <person name="Hubbard S.S."/>
            <person name="Banfield J.F."/>
        </authorList>
    </citation>
    <scope>NUCLEOTIDE SEQUENCE [LARGE SCALE GENOMIC DNA]</scope>
</reference>
<dbReference type="Pfam" id="PF02643">
    <property type="entry name" value="DUF192"/>
    <property type="match status" value="1"/>
</dbReference>
<dbReference type="EMBL" id="MGIP01000001">
    <property type="protein sequence ID" value="OGM92535.1"/>
    <property type="molecule type" value="Genomic_DNA"/>
</dbReference>
<name>A0A1F8DXM6_9BACT</name>
<keyword evidence="1" id="KW-0472">Membrane</keyword>
<proteinExistence type="predicted"/>
<dbReference type="PANTHER" id="PTHR37953">
    <property type="entry name" value="UPF0127 PROTEIN MJ1496"/>
    <property type="match status" value="1"/>
</dbReference>
<feature type="transmembrane region" description="Helical" evidence="1">
    <location>
        <begin position="6"/>
        <end position="26"/>
    </location>
</feature>
<evidence type="ECO:0000256" key="1">
    <source>
        <dbReference type="SAM" id="Phobius"/>
    </source>
</evidence>
<evidence type="ECO:0000313" key="3">
    <source>
        <dbReference type="Proteomes" id="UP000177029"/>
    </source>
</evidence>